<evidence type="ECO:0000256" key="1">
    <source>
        <dbReference type="ARBA" id="ARBA00022679"/>
    </source>
</evidence>
<dbReference type="GO" id="GO:0004311">
    <property type="term" value="F:geranylgeranyl diphosphate synthase activity"/>
    <property type="evidence" value="ECO:0007669"/>
    <property type="project" value="InterPro"/>
</dbReference>
<keyword evidence="3" id="KW-1185">Reference proteome</keyword>
<proteinExistence type="predicted"/>
<dbReference type="InterPro" id="IPR033904">
    <property type="entry name" value="Trans_IPPS_HH"/>
</dbReference>
<dbReference type="GO" id="GO:0051996">
    <property type="term" value="F:squalene synthase [NAD(P)H] activity"/>
    <property type="evidence" value="ECO:0007669"/>
    <property type="project" value="InterPro"/>
</dbReference>
<dbReference type="PROSITE" id="PS01045">
    <property type="entry name" value="SQUALEN_PHYTOEN_SYN_2"/>
    <property type="match status" value="1"/>
</dbReference>
<dbReference type="Proteomes" id="UP001156666">
    <property type="component" value="Unassembled WGS sequence"/>
</dbReference>
<dbReference type="SFLD" id="SFLDG01018">
    <property type="entry name" value="Squalene/Phytoene_Synthase_Lik"/>
    <property type="match status" value="1"/>
</dbReference>
<reference evidence="2" key="1">
    <citation type="journal article" date="2014" name="Int. J. Syst. Evol. Microbiol.">
        <title>Complete genome sequence of Corynebacterium casei LMG S-19264T (=DSM 44701T), isolated from a smear-ripened cheese.</title>
        <authorList>
            <consortium name="US DOE Joint Genome Institute (JGI-PGF)"/>
            <person name="Walter F."/>
            <person name="Albersmeier A."/>
            <person name="Kalinowski J."/>
            <person name="Ruckert C."/>
        </authorList>
    </citation>
    <scope>NUCLEOTIDE SEQUENCE</scope>
    <source>
        <strain evidence="2">NBRC 108769</strain>
    </source>
</reference>
<dbReference type="AlphaFoldDB" id="A0AA37ST18"/>
<evidence type="ECO:0000313" key="3">
    <source>
        <dbReference type="Proteomes" id="UP001156666"/>
    </source>
</evidence>
<dbReference type="GO" id="GO:0016117">
    <property type="term" value="P:carotenoid biosynthetic process"/>
    <property type="evidence" value="ECO:0007669"/>
    <property type="project" value="UniProtKB-ARBA"/>
</dbReference>
<keyword evidence="1" id="KW-0808">Transferase</keyword>
<dbReference type="InterPro" id="IPR019845">
    <property type="entry name" value="Squalene/phytoene_synthase_CS"/>
</dbReference>
<dbReference type="EMBL" id="BSOH01000014">
    <property type="protein sequence ID" value="GLR17658.1"/>
    <property type="molecule type" value="Genomic_DNA"/>
</dbReference>
<reference evidence="2" key="2">
    <citation type="submission" date="2023-01" db="EMBL/GenBank/DDBJ databases">
        <title>Draft genome sequence of Portibacter lacus strain NBRC 108769.</title>
        <authorList>
            <person name="Sun Q."/>
            <person name="Mori K."/>
        </authorList>
    </citation>
    <scope>NUCLEOTIDE SEQUENCE</scope>
    <source>
        <strain evidence="2">NBRC 108769</strain>
    </source>
</reference>
<gene>
    <name evidence="2" type="primary">crtB</name>
    <name evidence="2" type="ORF">GCM10007940_22730</name>
</gene>
<dbReference type="SUPFAM" id="SSF48576">
    <property type="entry name" value="Terpenoid synthases"/>
    <property type="match status" value="1"/>
</dbReference>
<accession>A0AA37ST18</accession>
<dbReference type="CDD" id="cd00683">
    <property type="entry name" value="Trans_IPPS_HH"/>
    <property type="match status" value="1"/>
</dbReference>
<organism evidence="2 3">
    <name type="scientific">Portibacter lacus</name>
    <dbReference type="NCBI Taxonomy" id="1099794"/>
    <lineage>
        <taxon>Bacteria</taxon>
        <taxon>Pseudomonadati</taxon>
        <taxon>Bacteroidota</taxon>
        <taxon>Saprospiria</taxon>
        <taxon>Saprospirales</taxon>
        <taxon>Haliscomenobacteraceae</taxon>
        <taxon>Portibacter</taxon>
    </lineage>
</organism>
<dbReference type="Gene3D" id="1.10.600.10">
    <property type="entry name" value="Farnesyl Diphosphate Synthase"/>
    <property type="match status" value="1"/>
</dbReference>
<evidence type="ECO:0000313" key="2">
    <source>
        <dbReference type="EMBL" id="GLR17658.1"/>
    </source>
</evidence>
<comment type="caution">
    <text evidence="2">The sequence shown here is derived from an EMBL/GenBank/DDBJ whole genome shotgun (WGS) entry which is preliminary data.</text>
</comment>
<dbReference type="InterPro" id="IPR002060">
    <property type="entry name" value="Squ/phyt_synthse"/>
</dbReference>
<dbReference type="InterPro" id="IPR008949">
    <property type="entry name" value="Isoprenoid_synthase_dom_sf"/>
</dbReference>
<sequence>MLSLYTKTCEECSHLITKRYSTSFSLGILAFEKKFRAPIYNIYGFVRFADEIVDTFHGYDKKKLLDDFKKDAFRAIDEKLSLNPVLHAFQKVVNEYQIDPALINAFLKSMEMDLYHNEYCDDLYEEYIYGSAEVVGLMCLKVFCHKNDALYEELVSPARSLGAAFQKINFLRDMKSDFDERGRVYFPGIDFNHFDNNEKLRIESDIKKDFDDAYKGIIKLPREVRFGVHVAYVYYLNLFEKIKKSNAIMVKRKRIRVNDGKKMYLFLESAVRHRFNLL</sequence>
<protein>
    <submittedName>
        <fullName evidence="2">Phytoene synthase</fullName>
    </submittedName>
</protein>
<dbReference type="InterPro" id="IPR044843">
    <property type="entry name" value="Trans_IPPS_bact-type"/>
</dbReference>
<dbReference type="Pfam" id="PF00494">
    <property type="entry name" value="SQS_PSY"/>
    <property type="match status" value="1"/>
</dbReference>
<dbReference type="PANTHER" id="PTHR31480">
    <property type="entry name" value="BIFUNCTIONAL LYCOPENE CYCLASE/PHYTOENE SYNTHASE"/>
    <property type="match status" value="1"/>
</dbReference>
<dbReference type="SFLD" id="SFLDS00005">
    <property type="entry name" value="Isoprenoid_Synthase_Type_I"/>
    <property type="match status" value="1"/>
</dbReference>
<dbReference type="SFLD" id="SFLDG01212">
    <property type="entry name" value="Phytoene_synthase_like"/>
    <property type="match status" value="1"/>
</dbReference>
<dbReference type="RefSeq" id="WP_235291327.1">
    <property type="nucleotide sequence ID" value="NZ_BSOH01000014.1"/>
</dbReference>
<name>A0AA37ST18_9BACT</name>